<name>A0ABN1G1T7_9ACTN</name>
<organism evidence="1 2">
    <name type="scientific">Streptomyces crystallinus</name>
    <dbReference type="NCBI Taxonomy" id="68191"/>
    <lineage>
        <taxon>Bacteria</taxon>
        <taxon>Bacillati</taxon>
        <taxon>Actinomycetota</taxon>
        <taxon>Actinomycetes</taxon>
        <taxon>Kitasatosporales</taxon>
        <taxon>Streptomycetaceae</taxon>
        <taxon>Streptomyces</taxon>
    </lineage>
</organism>
<comment type="caution">
    <text evidence="1">The sequence shown here is derived from an EMBL/GenBank/DDBJ whole genome shotgun (WGS) entry which is preliminary data.</text>
</comment>
<protein>
    <recommendedName>
        <fullName evidence="3">Transposase</fullName>
    </recommendedName>
</protein>
<dbReference type="Proteomes" id="UP001500668">
    <property type="component" value="Unassembled WGS sequence"/>
</dbReference>
<keyword evidence="2" id="KW-1185">Reference proteome</keyword>
<reference evidence="1 2" key="1">
    <citation type="journal article" date="2019" name="Int. J. Syst. Evol. Microbiol.">
        <title>The Global Catalogue of Microorganisms (GCM) 10K type strain sequencing project: providing services to taxonomists for standard genome sequencing and annotation.</title>
        <authorList>
            <consortium name="The Broad Institute Genomics Platform"/>
            <consortium name="The Broad Institute Genome Sequencing Center for Infectious Disease"/>
            <person name="Wu L."/>
            <person name="Ma J."/>
        </authorList>
    </citation>
    <scope>NUCLEOTIDE SEQUENCE [LARGE SCALE GENOMIC DNA]</scope>
    <source>
        <strain evidence="1 2">JCM 5067</strain>
    </source>
</reference>
<evidence type="ECO:0000313" key="1">
    <source>
        <dbReference type="EMBL" id="GAA0602408.1"/>
    </source>
</evidence>
<evidence type="ECO:0000313" key="2">
    <source>
        <dbReference type="Proteomes" id="UP001500668"/>
    </source>
</evidence>
<evidence type="ECO:0008006" key="3">
    <source>
        <dbReference type="Google" id="ProtNLM"/>
    </source>
</evidence>
<dbReference type="EMBL" id="BAAACA010000018">
    <property type="protein sequence ID" value="GAA0602408.1"/>
    <property type="molecule type" value="Genomic_DNA"/>
</dbReference>
<accession>A0ABN1G1T7</accession>
<sequence length="72" mass="8135">MGPRPYRQLGLARKEDSPGRQFAHAQRLAECRIAQVALLRGLVKTPYQVCRNTSPWVCRLIVYVQAAGSRPE</sequence>
<gene>
    <name evidence="1" type="ORF">GCM10010394_35000</name>
</gene>
<proteinExistence type="predicted"/>